<keyword evidence="3" id="KW-1185">Reference proteome</keyword>
<organism evidence="2 3">
    <name type="scientific">Thalassobacterium sedimentorum</name>
    <dbReference type="NCBI Taxonomy" id="3041258"/>
    <lineage>
        <taxon>Bacteria</taxon>
        <taxon>Pseudomonadati</taxon>
        <taxon>Verrucomicrobiota</taxon>
        <taxon>Opitutia</taxon>
        <taxon>Puniceicoccales</taxon>
        <taxon>Coraliomargaritaceae</taxon>
        <taxon>Thalassobacterium</taxon>
    </lineage>
</organism>
<dbReference type="InterPro" id="IPR036412">
    <property type="entry name" value="HAD-like_sf"/>
</dbReference>
<comment type="caution">
    <text evidence="2">The sequence shown here is derived from an EMBL/GenBank/DDBJ whole genome shotgun (WGS) entry which is preliminary data.</text>
</comment>
<dbReference type="SUPFAM" id="SSF56784">
    <property type="entry name" value="HAD-like"/>
    <property type="match status" value="1"/>
</dbReference>
<dbReference type="InterPro" id="IPR023198">
    <property type="entry name" value="PGP-like_dom2"/>
</dbReference>
<dbReference type="PANTHER" id="PTHR43316:SF3">
    <property type="entry name" value="HALOACID DEHALOGENASE, TYPE II (AFU_ORTHOLOGUE AFUA_2G07750)-RELATED"/>
    <property type="match status" value="1"/>
</dbReference>
<sequence>MNEVRYLFFDVGGTVFDWKSTAKRTIEDAASQLNEAVDSEAFASDWRRTMFDLVGEVRRGNRHWLTADQMHELALESMTGRFPVLRRLDLAALTRMTWHQLDVFEGAADMVARLRTRYTVLVLTILNYQSIIESSKRGGVIWDGIFSCELLGHYKPSLQSYRKALRLMGVSPGDACMVAAHKGDLAAASQVGMRTAYVSAPIADHVGSGFGDSEGVTFDIEVDSYEALCQSFEV</sequence>
<accession>A0ABU1AIP0</accession>
<evidence type="ECO:0000313" key="2">
    <source>
        <dbReference type="EMBL" id="MDQ8194494.1"/>
    </source>
</evidence>
<dbReference type="EMBL" id="JARXIC010000011">
    <property type="protein sequence ID" value="MDQ8194494.1"/>
    <property type="molecule type" value="Genomic_DNA"/>
</dbReference>
<evidence type="ECO:0000256" key="1">
    <source>
        <dbReference type="ARBA" id="ARBA00022801"/>
    </source>
</evidence>
<dbReference type="GO" id="GO:0016787">
    <property type="term" value="F:hydrolase activity"/>
    <property type="evidence" value="ECO:0007669"/>
    <property type="project" value="UniProtKB-KW"/>
</dbReference>
<evidence type="ECO:0000313" key="3">
    <source>
        <dbReference type="Proteomes" id="UP001243717"/>
    </source>
</evidence>
<proteinExistence type="predicted"/>
<dbReference type="Proteomes" id="UP001243717">
    <property type="component" value="Unassembled WGS sequence"/>
</dbReference>
<keyword evidence="1 2" id="KW-0378">Hydrolase</keyword>
<dbReference type="PANTHER" id="PTHR43316">
    <property type="entry name" value="HYDROLASE, HALOACID DELAHOGENASE-RELATED"/>
    <property type="match status" value="1"/>
</dbReference>
<dbReference type="RefSeq" id="WP_308951741.1">
    <property type="nucleotide sequence ID" value="NZ_JARXIC010000011.1"/>
</dbReference>
<name>A0ABU1AIP0_9BACT</name>
<dbReference type="Pfam" id="PF00702">
    <property type="entry name" value="Hydrolase"/>
    <property type="match status" value="1"/>
</dbReference>
<reference evidence="2 3" key="1">
    <citation type="submission" date="2023-04" db="EMBL/GenBank/DDBJ databases">
        <title>A novel bacteria isolated from coastal sediment.</title>
        <authorList>
            <person name="Liu X.-J."/>
            <person name="Du Z.-J."/>
        </authorList>
    </citation>
    <scope>NUCLEOTIDE SEQUENCE [LARGE SCALE GENOMIC DNA]</scope>
    <source>
        <strain evidence="2 3">SDUM461004</strain>
    </source>
</reference>
<dbReference type="Gene3D" id="1.10.150.240">
    <property type="entry name" value="Putative phosphatase, domain 2"/>
    <property type="match status" value="1"/>
</dbReference>
<protein>
    <submittedName>
        <fullName evidence="2">HAD family hydrolase</fullName>
    </submittedName>
</protein>
<dbReference type="InterPro" id="IPR051540">
    <property type="entry name" value="S-2-haloacid_dehalogenase"/>
</dbReference>
<gene>
    <name evidence="2" type="ORF">QEH59_08650</name>
</gene>
<dbReference type="Gene3D" id="3.40.50.1000">
    <property type="entry name" value="HAD superfamily/HAD-like"/>
    <property type="match status" value="1"/>
</dbReference>
<dbReference type="InterPro" id="IPR023214">
    <property type="entry name" value="HAD_sf"/>
</dbReference>